<proteinExistence type="inferred from homology"/>
<dbReference type="FunFam" id="3.40.50.2000:FF:000060">
    <property type="entry name" value="Glycosyltransferase"/>
    <property type="match status" value="1"/>
</dbReference>
<dbReference type="PANTHER" id="PTHR48044">
    <property type="entry name" value="GLYCOSYLTRANSFERASE"/>
    <property type="match status" value="1"/>
</dbReference>
<dbReference type="Gene3D" id="3.40.50.2000">
    <property type="entry name" value="Glycogen Phosphorylase B"/>
    <property type="match status" value="2"/>
</dbReference>
<dbReference type="PROSITE" id="PS00375">
    <property type="entry name" value="UDPGT"/>
    <property type="match status" value="1"/>
</dbReference>
<dbReference type="EC" id="2.4.1.-" evidence="4"/>
<dbReference type="GO" id="GO:1901137">
    <property type="term" value="P:carbohydrate derivative biosynthetic process"/>
    <property type="evidence" value="ECO:0007669"/>
    <property type="project" value="UniProtKB-ARBA"/>
</dbReference>
<accession>A0AA88JD52</accession>
<dbReference type="Proteomes" id="UP001187192">
    <property type="component" value="Unassembled WGS sequence"/>
</dbReference>
<dbReference type="AlphaFoldDB" id="A0AA88JD52"/>
<keyword evidence="7" id="KW-1185">Reference proteome</keyword>
<dbReference type="InterPro" id="IPR035595">
    <property type="entry name" value="UDP_glycos_trans_CS"/>
</dbReference>
<dbReference type="SUPFAM" id="SSF53756">
    <property type="entry name" value="UDP-Glycosyltransferase/glycogen phosphorylase"/>
    <property type="match status" value="1"/>
</dbReference>
<dbReference type="PANTHER" id="PTHR48044:SF23">
    <property type="entry name" value="ANTHOCYANIDIN 3-O-GLUCOSYLTRANSFERASE-LIKE"/>
    <property type="match status" value="1"/>
</dbReference>
<reference evidence="6" key="1">
    <citation type="submission" date="2023-07" db="EMBL/GenBank/DDBJ databases">
        <title>draft genome sequence of fig (Ficus carica).</title>
        <authorList>
            <person name="Takahashi T."/>
            <person name="Nishimura K."/>
        </authorList>
    </citation>
    <scope>NUCLEOTIDE SEQUENCE</scope>
</reference>
<keyword evidence="2 3" id="KW-0808">Transferase</keyword>
<dbReference type="Pfam" id="PF26168">
    <property type="entry name" value="Glyco_transf_N"/>
    <property type="match status" value="1"/>
</dbReference>
<evidence type="ECO:0000256" key="3">
    <source>
        <dbReference type="RuleBase" id="RU003718"/>
    </source>
</evidence>
<protein>
    <recommendedName>
        <fullName evidence="4">Glycosyltransferase</fullName>
        <ecNumber evidence="4">2.4.1.-</ecNumber>
    </recommendedName>
</protein>
<comment type="similarity">
    <text evidence="1 3">Belongs to the UDP-glycosyltransferase family.</text>
</comment>
<dbReference type="CDD" id="cd03784">
    <property type="entry name" value="GT1_Gtf-like"/>
    <property type="match status" value="1"/>
</dbReference>
<comment type="caution">
    <text evidence="6">The sequence shown here is derived from an EMBL/GenBank/DDBJ whole genome shotgun (WGS) entry which is preliminary data.</text>
</comment>
<evidence type="ECO:0000256" key="4">
    <source>
        <dbReference type="RuleBase" id="RU362057"/>
    </source>
</evidence>
<evidence type="ECO:0000313" key="6">
    <source>
        <dbReference type="EMBL" id="GMN69604.1"/>
    </source>
</evidence>
<dbReference type="InterPro" id="IPR002213">
    <property type="entry name" value="UDP_glucos_trans"/>
</dbReference>
<dbReference type="InterPro" id="IPR058980">
    <property type="entry name" value="Glyco_transf_N"/>
</dbReference>
<feature type="domain" description="Glycosyltransferase N-terminal" evidence="5">
    <location>
        <begin position="21"/>
        <end position="252"/>
    </location>
</feature>
<evidence type="ECO:0000313" key="7">
    <source>
        <dbReference type="Proteomes" id="UP001187192"/>
    </source>
</evidence>
<dbReference type="EMBL" id="BTGU01000887">
    <property type="protein sequence ID" value="GMN69604.1"/>
    <property type="molecule type" value="Genomic_DNA"/>
</dbReference>
<evidence type="ECO:0000256" key="2">
    <source>
        <dbReference type="ARBA" id="ARBA00022679"/>
    </source>
</evidence>
<dbReference type="GO" id="GO:0008194">
    <property type="term" value="F:UDP-glycosyltransferase activity"/>
    <property type="evidence" value="ECO:0007669"/>
    <property type="project" value="InterPro"/>
</dbReference>
<gene>
    <name evidence="6" type="ORF">TIFTF001_038650</name>
</gene>
<organism evidence="6 7">
    <name type="scientific">Ficus carica</name>
    <name type="common">Common fig</name>
    <dbReference type="NCBI Taxonomy" id="3494"/>
    <lineage>
        <taxon>Eukaryota</taxon>
        <taxon>Viridiplantae</taxon>
        <taxon>Streptophyta</taxon>
        <taxon>Embryophyta</taxon>
        <taxon>Tracheophyta</taxon>
        <taxon>Spermatophyta</taxon>
        <taxon>Magnoliopsida</taxon>
        <taxon>eudicotyledons</taxon>
        <taxon>Gunneridae</taxon>
        <taxon>Pentapetalae</taxon>
        <taxon>rosids</taxon>
        <taxon>fabids</taxon>
        <taxon>Rosales</taxon>
        <taxon>Moraceae</taxon>
        <taxon>Ficeae</taxon>
        <taxon>Ficus</taxon>
    </lineage>
</organism>
<name>A0AA88JD52_FICCA</name>
<evidence type="ECO:0000259" key="5">
    <source>
        <dbReference type="Pfam" id="PF26168"/>
    </source>
</evidence>
<evidence type="ECO:0000256" key="1">
    <source>
        <dbReference type="ARBA" id="ARBA00009995"/>
    </source>
</evidence>
<keyword evidence="3" id="KW-0328">Glycosyltransferase</keyword>
<sequence length="474" mass="53331">MANQSQESFQKLTSSSSSSSSVVVVVVPFPLQSHLNQLLQLSHVISSHNIPVHYLSSALHISQVKSRAIHVVNQERIQFHDFPTPHFLSPPPNDTKFPSHLMPSFEASVESLRKPFVDLLTSVSETARKVVVIHDPSTSSVVHDSCRFPNAEVYIFHCLSSLFNSVYIRDTRGIQIGNDDCKLDNIPSLEGTMPPEVLAFMANQNQFATNIKKSGHVYNTCRLIESAFLDLMLKIERERNEDVKMWAIGPLETVTIFKNRLNGSQHKCLEWLDKQRPNSVLYVSFGTTTFMEDEQIRELALGLEQSEMNFLWVLRDADKGNVFDEVRRPQLPDGFEERVKEKGMVVRDWAPQLDILGHSSTGGFMSHCGWNSCLESLSLGVPIAAWPVQGDQPINAALITEVLKVGVLVRNWTRKHELVSSSVISEVVKKLMDSEEGDEVRKRNEKFGNELREATADGGVSRIELDSFIAHISR</sequence>
<dbReference type="Pfam" id="PF00201">
    <property type="entry name" value="UDPGT"/>
    <property type="match status" value="1"/>
</dbReference>